<evidence type="ECO:0000313" key="9">
    <source>
        <dbReference type="Proteomes" id="UP001299608"/>
    </source>
</evidence>
<dbReference type="InterPro" id="IPR036388">
    <property type="entry name" value="WH-like_DNA-bd_sf"/>
</dbReference>
<evidence type="ECO:0000256" key="2">
    <source>
        <dbReference type="ARBA" id="ARBA00023015"/>
    </source>
</evidence>
<dbReference type="RefSeq" id="WP_117559383.1">
    <property type="nucleotide sequence ID" value="NZ_BAABZL010000001.1"/>
</dbReference>
<dbReference type="AlphaFoldDB" id="A0AAW5BRW6"/>
<dbReference type="PANTHER" id="PTHR30126:SF96">
    <property type="entry name" value="TRANSCRIPTIONAL REGULATORY PROTEIN, LYSR FAMILY"/>
    <property type="match status" value="1"/>
</dbReference>
<comment type="similarity">
    <text evidence="1">Belongs to the LysR transcriptional regulatory family.</text>
</comment>
<comment type="caution">
    <text evidence="6">The sequence shown here is derived from an EMBL/GenBank/DDBJ whole genome shotgun (WGS) entry which is preliminary data.</text>
</comment>
<gene>
    <name evidence="7" type="ORF">G5B36_04540</name>
    <name evidence="6" type="ORF">L0N08_15150</name>
</gene>
<dbReference type="SUPFAM" id="SSF46785">
    <property type="entry name" value="Winged helix' DNA-binding domain"/>
    <property type="match status" value="1"/>
</dbReference>
<dbReference type="EMBL" id="JAKNGE010000018">
    <property type="protein sequence ID" value="MCG4746758.1"/>
    <property type="molecule type" value="Genomic_DNA"/>
</dbReference>
<evidence type="ECO:0000256" key="4">
    <source>
        <dbReference type="ARBA" id="ARBA00023163"/>
    </source>
</evidence>
<name>A0AAW5BRW6_9FIRM</name>
<dbReference type="GO" id="GO:0003677">
    <property type="term" value="F:DNA binding"/>
    <property type="evidence" value="ECO:0007669"/>
    <property type="project" value="UniProtKB-KW"/>
</dbReference>
<keyword evidence="8" id="KW-1185">Reference proteome</keyword>
<dbReference type="SUPFAM" id="SSF53850">
    <property type="entry name" value="Periplasmic binding protein-like II"/>
    <property type="match status" value="1"/>
</dbReference>
<dbReference type="GeneID" id="97209000"/>
<evidence type="ECO:0000256" key="1">
    <source>
        <dbReference type="ARBA" id="ARBA00009437"/>
    </source>
</evidence>
<protein>
    <submittedName>
        <fullName evidence="6">LysR family transcriptional regulator</fullName>
    </submittedName>
</protein>
<dbReference type="PROSITE" id="PS50931">
    <property type="entry name" value="HTH_LYSR"/>
    <property type="match status" value="1"/>
</dbReference>
<reference evidence="7 8" key="1">
    <citation type="journal article" date="2020" name="Cell Host Microbe">
        <title>Functional and Genomic Variation between Human-Derived Isolates of Lachnospiraceae Reveals Inter- and Intra-Species Diversity.</title>
        <authorList>
            <person name="Sorbara M.T."/>
            <person name="Littmann E.R."/>
            <person name="Fontana E."/>
            <person name="Moody T.U."/>
            <person name="Kohout C.E."/>
            <person name="Gjonbalaj M."/>
            <person name="Eaton V."/>
            <person name="Seok R."/>
            <person name="Leiner I.M."/>
            <person name="Pamer E.G."/>
        </authorList>
    </citation>
    <scope>NUCLEOTIDE SEQUENCE [LARGE SCALE GENOMIC DNA]</scope>
    <source>
        <strain evidence="7 8">MSK.1.17</strain>
    </source>
</reference>
<accession>A0AAW5BRW6</accession>
<dbReference type="CDD" id="cd05466">
    <property type="entry name" value="PBP2_LTTR_substrate"/>
    <property type="match status" value="1"/>
</dbReference>
<dbReference type="PANTHER" id="PTHR30126">
    <property type="entry name" value="HTH-TYPE TRANSCRIPTIONAL REGULATOR"/>
    <property type="match status" value="1"/>
</dbReference>
<keyword evidence="2" id="KW-0805">Transcription regulation</keyword>
<feature type="domain" description="HTH lysR-type" evidence="5">
    <location>
        <begin position="7"/>
        <end position="58"/>
    </location>
</feature>
<keyword evidence="3" id="KW-0238">DNA-binding</keyword>
<evidence type="ECO:0000313" key="8">
    <source>
        <dbReference type="Proteomes" id="UP000669239"/>
    </source>
</evidence>
<evidence type="ECO:0000259" key="5">
    <source>
        <dbReference type="PROSITE" id="PS50931"/>
    </source>
</evidence>
<dbReference type="InterPro" id="IPR000847">
    <property type="entry name" value="LysR_HTH_N"/>
</dbReference>
<evidence type="ECO:0000313" key="7">
    <source>
        <dbReference type="EMBL" id="NSJ47965.1"/>
    </source>
</evidence>
<dbReference type="Proteomes" id="UP001299608">
    <property type="component" value="Unassembled WGS sequence"/>
</dbReference>
<reference evidence="6" key="3">
    <citation type="submission" date="2022-01" db="EMBL/GenBank/DDBJ databases">
        <title>Collection of gut derived symbiotic bacterial strains cultured from healthy donors.</title>
        <authorList>
            <person name="Lin H."/>
            <person name="Kohout C."/>
            <person name="Waligurski E."/>
            <person name="Pamer E.G."/>
        </authorList>
    </citation>
    <scope>NUCLEOTIDE SEQUENCE</scope>
    <source>
        <strain evidence="6">DFI.6.55</strain>
    </source>
</reference>
<dbReference type="Gene3D" id="1.10.10.10">
    <property type="entry name" value="Winged helix-like DNA-binding domain superfamily/Winged helix DNA-binding domain"/>
    <property type="match status" value="1"/>
</dbReference>
<proteinExistence type="inferred from homology"/>
<dbReference type="InterPro" id="IPR036390">
    <property type="entry name" value="WH_DNA-bd_sf"/>
</dbReference>
<reference evidence="7" key="2">
    <citation type="submission" date="2020-02" db="EMBL/GenBank/DDBJ databases">
        <authorList>
            <person name="Littmann E."/>
            <person name="Sorbara M."/>
        </authorList>
    </citation>
    <scope>NUCLEOTIDE SEQUENCE</scope>
    <source>
        <strain evidence="7">MSK.1.17</strain>
    </source>
</reference>
<dbReference type="Pfam" id="PF03466">
    <property type="entry name" value="LysR_substrate"/>
    <property type="match status" value="1"/>
</dbReference>
<dbReference type="GO" id="GO:0003700">
    <property type="term" value="F:DNA-binding transcription factor activity"/>
    <property type="evidence" value="ECO:0007669"/>
    <property type="project" value="InterPro"/>
</dbReference>
<evidence type="ECO:0000256" key="3">
    <source>
        <dbReference type="ARBA" id="ARBA00023125"/>
    </source>
</evidence>
<organism evidence="6 9">
    <name type="scientific">Enterocloster aldenensis</name>
    <dbReference type="NCBI Taxonomy" id="358742"/>
    <lineage>
        <taxon>Bacteria</taxon>
        <taxon>Bacillati</taxon>
        <taxon>Bacillota</taxon>
        <taxon>Clostridia</taxon>
        <taxon>Lachnospirales</taxon>
        <taxon>Lachnospiraceae</taxon>
        <taxon>Enterocloster</taxon>
    </lineage>
</organism>
<dbReference type="Pfam" id="PF00126">
    <property type="entry name" value="HTH_1"/>
    <property type="match status" value="1"/>
</dbReference>
<evidence type="ECO:0000313" key="6">
    <source>
        <dbReference type="EMBL" id="MCG4746758.1"/>
    </source>
</evidence>
<dbReference type="InterPro" id="IPR005119">
    <property type="entry name" value="LysR_subst-bd"/>
</dbReference>
<dbReference type="Gene3D" id="3.40.190.290">
    <property type="match status" value="1"/>
</dbReference>
<keyword evidence="4" id="KW-0804">Transcription</keyword>
<sequence length="327" mass="36878">MINFLNLEYFLVAAEELNFTRAAKKLFISQQSLSNHISNLEKEFDVVLFNRTSPLTLTYAGHSLKARARDLLNLRDETYKEIADIKDFSTGQLSIGVSHTRGRVILPEILPTYQARFPGIELNLVEGNSSQLASNLLHGSIDLMIDLLPFTVENVETVPICGEEILMVVPDEVIEKAYPGQLDDIRHSLSSSTDIRLLEQCPFVLLKKGNRVRTIADEIFEDAQMSPRVVLETENIETVLALCRKGMGVTFYPKMFMATDQSASSPRQALLEHSRLNLYSLNYSRAHGVLGIGYHKGRYMSRATREFIRIAREHIAYPAEDGSQKEA</sequence>
<dbReference type="EMBL" id="JAAITT010000004">
    <property type="protein sequence ID" value="NSJ47965.1"/>
    <property type="molecule type" value="Genomic_DNA"/>
</dbReference>
<dbReference type="PRINTS" id="PR00039">
    <property type="entry name" value="HTHLYSR"/>
</dbReference>
<dbReference type="Proteomes" id="UP000669239">
    <property type="component" value="Unassembled WGS sequence"/>
</dbReference>